<accession>A0A1I0JMH5</accession>
<name>A0A1I0JMH5_9PSED</name>
<dbReference type="Gene3D" id="2.180.10.10">
    <property type="entry name" value="RHS repeat-associated core"/>
    <property type="match status" value="1"/>
</dbReference>
<feature type="non-terminal residue" evidence="1">
    <location>
        <position position="222"/>
    </location>
</feature>
<gene>
    <name evidence="1" type="ORF">SAMN05216197_1671</name>
</gene>
<evidence type="ECO:0000313" key="1">
    <source>
        <dbReference type="EMBL" id="SEU11759.1"/>
    </source>
</evidence>
<reference evidence="1 2" key="1">
    <citation type="submission" date="2016-10" db="EMBL/GenBank/DDBJ databases">
        <authorList>
            <person name="de Groot N.N."/>
        </authorList>
    </citation>
    <scope>NUCLEOTIDE SEQUENCE [LARGE SCALE GENOMIC DNA]</scope>
    <source>
        <strain evidence="1 2">DSM 11363</strain>
    </source>
</reference>
<dbReference type="AlphaFoldDB" id="A0A1I0JMH5"/>
<protein>
    <submittedName>
        <fullName evidence="1">YD repeat-containing protein</fullName>
    </submittedName>
</protein>
<organism evidence="1 2">
    <name type="scientific">Pseudomonas graminis</name>
    <dbReference type="NCBI Taxonomy" id="158627"/>
    <lineage>
        <taxon>Bacteria</taxon>
        <taxon>Pseudomonadati</taxon>
        <taxon>Pseudomonadota</taxon>
        <taxon>Gammaproteobacteria</taxon>
        <taxon>Pseudomonadales</taxon>
        <taxon>Pseudomonadaceae</taxon>
        <taxon>Pseudomonas</taxon>
    </lineage>
</organism>
<dbReference type="EMBL" id="FOHW01000067">
    <property type="protein sequence ID" value="SEU11759.1"/>
    <property type="molecule type" value="Genomic_DNA"/>
</dbReference>
<dbReference type="Proteomes" id="UP000182332">
    <property type="component" value="Unassembled WGS sequence"/>
</dbReference>
<proteinExistence type="predicted"/>
<sequence length="222" mass="25661">MPWEQSLRRSGSFVYLTDNQGRSVPFVDIEPGERIYNTYEQIHLVRTLGGHYLLQTLDNVFFYFGEVPDDNTSVPLQRLENALGHYLHFTRTVEGTLTDISASGGVRIHLHYDNPLGRLTDVKRIVDNLAVETLVQYRYDDNGQLIEVINRNGDSMRRFSYAEGVMASHSNALGLSCNYRWETIDGQPRVVEHWTSDGEHFHFRYDFKNRTCWAADVLGREL</sequence>
<evidence type="ECO:0000313" key="2">
    <source>
        <dbReference type="Proteomes" id="UP000182332"/>
    </source>
</evidence>